<dbReference type="PROSITE" id="PS50157">
    <property type="entry name" value="ZINC_FINGER_C2H2_2"/>
    <property type="match status" value="1"/>
</dbReference>
<keyword evidence="1" id="KW-0479">Metal-binding</keyword>
<feature type="compositionally biased region" description="Polar residues" evidence="2">
    <location>
        <begin position="1"/>
        <end position="10"/>
    </location>
</feature>
<accession>A0A8H4Z7P6</accession>
<comment type="caution">
    <text evidence="4">The sequence shown here is derived from an EMBL/GenBank/DDBJ whole genome shotgun (WGS) entry which is preliminary data.</text>
</comment>
<evidence type="ECO:0000313" key="5">
    <source>
        <dbReference type="Proteomes" id="UP000573603"/>
    </source>
</evidence>
<dbReference type="InterPro" id="IPR013087">
    <property type="entry name" value="Znf_C2H2_type"/>
</dbReference>
<dbReference type="AlphaFoldDB" id="A0A8H4Z7P6"/>
<name>A0A8H4Z7P6_9HYPO</name>
<evidence type="ECO:0000256" key="2">
    <source>
        <dbReference type="SAM" id="MobiDB-lite"/>
    </source>
</evidence>
<dbReference type="Proteomes" id="UP000573603">
    <property type="component" value="Unassembled WGS sequence"/>
</dbReference>
<reference evidence="4 5" key="1">
    <citation type="journal article" date="2020" name="BMC Genomics">
        <title>Correction to: Identification and distribution of gene clusters required for synthesis of sphingolipid metabolism inhibitors in diverse species of the filamentous fungus Fusarium.</title>
        <authorList>
            <person name="Kim H.S."/>
            <person name="Lohmar J.M."/>
            <person name="Busman M."/>
            <person name="Brown D.W."/>
            <person name="Naumann T.A."/>
            <person name="Divon H.H."/>
            <person name="Lysoe E."/>
            <person name="Uhlig S."/>
            <person name="Proctor R.H."/>
        </authorList>
    </citation>
    <scope>NUCLEOTIDE SEQUENCE [LARGE SCALE GENOMIC DNA]</scope>
    <source>
        <strain evidence="4 5">NRRL 25214</strain>
    </source>
</reference>
<evidence type="ECO:0000259" key="3">
    <source>
        <dbReference type="PROSITE" id="PS50157"/>
    </source>
</evidence>
<keyword evidence="1" id="KW-0862">Zinc</keyword>
<feature type="domain" description="C2H2-type" evidence="3">
    <location>
        <begin position="190"/>
        <end position="213"/>
    </location>
</feature>
<keyword evidence="1" id="KW-0863">Zinc-finger</keyword>
<dbReference type="GO" id="GO:0008270">
    <property type="term" value="F:zinc ion binding"/>
    <property type="evidence" value="ECO:0007669"/>
    <property type="project" value="UniProtKB-KW"/>
</dbReference>
<feature type="compositionally biased region" description="Polar residues" evidence="2">
    <location>
        <begin position="17"/>
        <end position="27"/>
    </location>
</feature>
<sequence>MRISTQNTKIQWDPHTTPDNSPANMFPSICNSQGSDQQLPCQFRNGEAVPAFHAPFEPVIESQQAIFGSHELPQLSVQPLESLDLTENSNVAGYDSPTSHLFASPIWPPDENVYTGRPEVFSAANENTMTYDWGLMDGLESFCEPLSQIKEICGISKEMQILQYATTPSPKRRKQKSNLESTVGTMKKDHECGLRGCGRVYRRIEHLQRHIKM</sequence>
<keyword evidence="5" id="KW-1185">Reference proteome</keyword>
<dbReference type="EMBL" id="JABEVY010000241">
    <property type="protein sequence ID" value="KAF5240880.1"/>
    <property type="molecule type" value="Genomic_DNA"/>
</dbReference>
<protein>
    <recommendedName>
        <fullName evidence="3">C2H2-type domain-containing protein</fullName>
    </recommendedName>
</protein>
<gene>
    <name evidence="4" type="ORF">FANTH_9401</name>
</gene>
<feature type="region of interest" description="Disordered" evidence="2">
    <location>
        <begin position="1"/>
        <end position="27"/>
    </location>
</feature>
<proteinExistence type="predicted"/>
<organism evidence="4 5">
    <name type="scientific">Fusarium anthophilum</name>
    <dbReference type="NCBI Taxonomy" id="48485"/>
    <lineage>
        <taxon>Eukaryota</taxon>
        <taxon>Fungi</taxon>
        <taxon>Dikarya</taxon>
        <taxon>Ascomycota</taxon>
        <taxon>Pezizomycotina</taxon>
        <taxon>Sordariomycetes</taxon>
        <taxon>Hypocreomycetidae</taxon>
        <taxon>Hypocreales</taxon>
        <taxon>Nectriaceae</taxon>
        <taxon>Fusarium</taxon>
        <taxon>Fusarium fujikuroi species complex</taxon>
    </lineage>
</organism>
<evidence type="ECO:0000256" key="1">
    <source>
        <dbReference type="PROSITE-ProRule" id="PRU00042"/>
    </source>
</evidence>
<evidence type="ECO:0000313" key="4">
    <source>
        <dbReference type="EMBL" id="KAF5240880.1"/>
    </source>
</evidence>